<dbReference type="AlphaFoldDB" id="A0A8B8DBK6"/>
<evidence type="ECO:0000256" key="7">
    <source>
        <dbReference type="ARBA" id="ARBA00023242"/>
    </source>
</evidence>
<evidence type="ECO:0000256" key="2">
    <source>
        <dbReference type="ARBA" id="ARBA00004123"/>
    </source>
</evidence>
<dbReference type="RefSeq" id="XP_022325467.1">
    <property type="nucleotide sequence ID" value="XM_022469759.1"/>
</dbReference>
<keyword evidence="5" id="KW-0479">Metal-binding</keyword>
<feature type="domain" description="DDE Tnp4" evidence="8">
    <location>
        <begin position="10"/>
        <end position="88"/>
    </location>
</feature>
<gene>
    <name evidence="10" type="primary">LOC111125699</name>
</gene>
<dbReference type="Proteomes" id="UP000694844">
    <property type="component" value="Chromosome 3"/>
</dbReference>
<dbReference type="InterPro" id="IPR027806">
    <property type="entry name" value="HARBI1_dom"/>
</dbReference>
<dbReference type="PANTHER" id="PTHR22930:SF267">
    <property type="entry name" value="NUCLEASE HARBI1-RELATED"/>
    <property type="match status" value="1"/>
</dbReference>
<dbReference type="GO" id="GO:0016787">
    <property type="term" value="F:hydrolase activity"/>
    <property type="evidence" value="ECO:0007669"/>
    <property type="project" value="UniProtKB-KW"/>
</dbReference>
<evidence type="ECO:0000313" key="9">
    <source>
        <dbReference type="Proteomes" id="UP000694844"/>
    </source>
</evidence>
<dbReference type="KEGG" id="cvn:111125699"/>
<dbReference type="PANTHER" id="PTHR22930">
    <property type="match status" value="1"/>
</dbReference>
<keyword evidence="4" id="KW-0540">Nuclease</keyword>
<proteinExistence type="inferred from homology"/>
<dbReference type="GO" id="GO:0046872">
    <property type="term" value="F:metal ion binding"/>
    <property type="evidence" value="ECO:0007669"/>
    <property type="project" value="UniProtKB-KW"/>
</dbReference>
<sequence>MPQFENGQHDGLLLGDSGYPCRRFLLTPFLNPSTDAENRFNQSLCRTRVLVEQTFGILKRRFQCLHHEMTTEHPQAAVYVVACAVLHNISIQRGNLFNNVDGNLLHVDNDGLRFVGGNDWLLMRQHIVNNFF</sequence>
<evidence type="ECO:0000256" key="3">
    <source>
        <dbReference type="ARBA" id="ARBA00006958"/>
    </source>
</evidence>
<dbReference type="GO" id="GO:0004518">
    <property type="term" value="F:nuclease activity"/>
    <property type="evidence" value="ECO:0007669"/>
    <property type="project" value="UniProtKB-KW"/>
</dbReference>
<dbReference type="OrthoDB" id="6154807at2759"/>
<dbReference type="Pfam" id="PF13359">
    <property type="entry name" value="DDE_Tnp_4"/>
    <property type="match status" value="1"/>
</dbReference>
<comment type="subcellular location">
    <subcellularLocation>
        <location evidence="2">Nucleus</location>
    </subcellularLocation>
</comment>
<keyword evidence="7" id="KW-0539">Nucleus</keyword>
<keyword evidence="9" id="KW-1185">Reference proteome</keyword>
<keyword evidence="6" id="KW-0378">Hydrolase</keyword>
<evidence type="ECO:0000259" key="8">
    <source>
        <dbReference type="Pfam" id="PF13359"/>
    </source>
</evidence>
<accession>A0A8B8DBK6</accession>
<evidence type="ECO:0000256" key="1">
    <source>
        <dbReference type="ARBA" id="ARBA00001968"/>
    </source>
</evidence>
<comment type="similarity">
    <text evidence="3">Belongs to the HARBI1 family.</text>
</comment>
<organism evidence="9 10">
    <name type="scientific">Crassostrea virginica</name>
    <name type="common">Eastern oyster</name>
    <dbReference type="NCBI Taxonomy" id="6565"/>
    <lineage>
        <taxon>Eukaryota</taxon>
        <taxon>Metazoa</taxon>
        <taxon>Spiralia</taxon>
        <taxon>Lophotrochozoa</taxon>
        <taxon>Mollusca</taxon>
        <taxon>Bivalvia</taxon>
        <taxon>Autobranchia</taxon>
        <taxon>Pteriomorphia</taxon>
        <taxon>Ostreida</taxon>
        <taxon>Ostreoidea</taxon>
        <taxon>Ostreidae</taxon>
        <taxon>Crassostrea</taxon>
    </lineage>
</organism>
<dbReference type="GeneID" id="111125699"/>
<name>A0A8B8DBK6_CRAVI</name>
<dbReference type="GO" id="GO:0005634">
    <property type="term" value="C:nucleus"/>
    <property type="evidence" value="ECO:0007669"/>
    <property type="project" value="UniProtKB-SubCell"/>
</dbReference>
<evidence type="ECO:0000313" key="10">
    <source>
        <dbReference type="RefSeq" id="XP_022325467.1"/>
    </source>
</evidence>
<protein>
    <submittedName>
        <fullName evidence="10">Nuclease HARBI1</fullName>
    </submittedName>
</protein>
<evidence type="ECO:0000256" key="5">
    <source>
        <dbReference type="ARBA" id="ARBA00022723"/>
    </source>
</evidence>
<comment type="cofactor">
    <cofactor evidence="1">
        <name>a divalent metal cation</name>
        <dbReference type="ChEBI" id="CHEBI:60240"/>
    </cofactor>
</comment>
<evidence type="ECO:0000256" key="6">
    <source>
        <dbReference type="ARBA" id="ARBA00022801"/>
    </source>
</evidence>
<evidence type="ECO:0000256" key="4">
    <source>
        <dbReference type="ARBA" id="ARBA00022722"/>
    </source>
</evidence>
<reference evidence="10" key="1">
    <citation type="submission" date="2025-08" db="UniProtKB">
        <authorList>
            <consortium name="RefSeq"/>
        </authorList>
    </citation>
    <scope>IDENTIFICATION</scope>
    <source>
        <tissue evidence="10">Whole sample</tissue>
    </source>
</reference>
<dbReference type="InterPro" id="IPR045249">
    <property type="entry name" value="HARBI1-like"/>
</dbReference>